<dbReference type="Proteomes" id="UP000233435">
    <property type="component" value="Unassembled WGS sequence"/>
</dbReference>
<evidence type="ECO:0000259" key="1">
    <source>
        <dbReference type="PROSITE" id="PS51186"/>
    </source>
</evidence>
<evidence type="ECO:0000313" key="2">
    <source>
        <dbReference type="EMBL" id="PKQ43984.1"/>
    </source>
</evidence>
<proteinExistence type="predicted"/>
<dbReference type="SUPFAM" id="SSF55729">
    <property type="entry name" value="Acyl-CoA N-acyltransferases (Nat)"/>
    <property type="match status" value="1"/>
</dbReference>
<organism evidence="2 3">
    <name type="scientific">Confluentibacter flavum</name>
    <dbReference type="NCBI Taxonomy" id="1909700"/>
    <lineage>
        <taxon>Bacteria</taxon>
        <taxon>Pseudomonadati</taxon>
        <taxon>Bacteroidota</taxon>
        <taxon>Flavobacteriia</taxon>
        <taxon>Flavobacteriales</taxon>
        <taxon>Flavobacteriaceae</taxon>
        <taxon>Confluentibacter</taxon>
    </lineage>
</organism>
<dbReference type="EMBL" id="PJEO01000054">
    <property type="protein sequence ID" value="PKQ43984.1"/>
    <property type="molecule type" value="Genomic_DNA"/>
</dbReference>
<feature type="domain" description="N-acetyltransferase" evidence="1">
    <location>
        <begin position="5"/>
        <end position="150"/>
    </location>
</feature>
<evidence type="ECO:0000313" key="3">
    <source>
        <dbReference type="Proteomes" id="UP000233435"/>
    </source>
</evidence>
<dbReference type="AlphaFoldDB" id="A0A2N3HGF5"/>
<dbReference type="RefSeq" id="WP_106660961.1">
    <property type="nucleotide sequence ID" value="NZ_PJEO01000054.1"/>
</dbReference>
<name>A0A2N3HGF5_9FLAO</name>
<gene>
    <name evidence="2" type="ORF">CSW08_15995</name>
</gene>
<reference evidence="2 3" key="1">
    <citation type="submission" date="2017-12" db="EMBL/GenBank/DDBJ databases">
        <title>Confluentibacter flavum sp. nov., isolated from the saline lake.</title>
        <authorList>
            <person name="Yu L."/>
        </authorList>
    </citation>
    <scope>NUCLEOTIDE SEQUENCE [LARGE SCALE GENOMIC DNA]</scope>
    <source>
        <strain evidence="2 3">3B</strain>
    </source>
</reference>
<dbReference type="PROSITE" id="PS51186">
    <property type="entry name" value="GNAT"/>
    <property type="match status" value="1"/>
</dbReference>
<dbReference type="Pfam" id="PF00583">
    <property type="entry name" value="Acetyltransf_1"/>
    <property type="match status" value="1"/>
</dbReference>
<dbReference type="InterPro" id="IPR000182">
    <property type="entry name" value="GNAT_dom"/>
</dbReference>
<sequence>MLENSNYRIGLITAKEAWSIRQPVLREGKPIEACIFDGDDFETTFHIGLFVDNTLIAVATFMKNSNSLFLEKKQFQLRGMAVLKEFQGKGYGNDILKFGESLLIKQGVKMIWCNARKIAVNFYQKNNYTIKGDSFIIPEIGIHYVMGKTL</sequence>
<accession>A0A2N3HGF5</accession>
<dbReference type="CDD" id="cd04301">
    <property type="entry name" value="NAT_SF"/>
    <property type="match status" value="1"/>
</dbReference>
<dbReference type="Gene3D" id="3.40.630.30">
    <property type="match status" value="1"/>
</dbReference>
<keyword evidence="2" id="KW-0808">Transferase</keyword>
<dbReference type="GO" id="GO:0016747">
    <property type="term" value="F:acyltransferase activity, transferring groups other than amino-acyl groups"/>
    <property type="evidence" value="ECO:0007669"/>
    <property type="project" value="InterPro"/>
</dbReference>
<dbReference type="OrthoDB" id="2352823at2"/>
<protein>
    <submittedName>
        <fullName evidence="2">GNAT family N-acetyltransferase</fullName>
    </submittedName>
</protein>
<comment type="caution">
    <text evidence="2">The sequence shown here is derived from an EMBL/GenBank/DDBJ whole genome shotgun (WGS) entry which is preliminary data.</text>
</comment>
<dbReference type="InterPro" id="IPR016181">
    <property type="entry name" value="Acyl_CoA_acyltransferase"/>
</dbReference>
<keyword evidence="3" id="KW-1185">Reference proteome</keyword>